<keyword evidence="4" id="KW-1185">Reference proteome</keyword>
<comment type="caution">
    <text evidence="3">The sequence shown here is derived from an EMBL/GenBank/DDBJ whole genome shotgun (WGS) entry which is preliminary data.</text>
</comment>
<name>A0AAP0PNS4_9MAGN</name>
<feature type="signal peptide" evidence="2">
    <location>
        <begin position="1"/>
        <end position="27"/>
    </location>
</feature>
<evidence type="ECO:0008006" key="5">
    <source>
        <dbReference type="Google" id="ProtNLM"/>
    </source>
</evidence>
<evidence type="ECO:0000313" key="4">
    <source>
        <dbReference type="Proteomes" id="UP001420932"/>
    </source>
</evidence>
<sequence>MAMSSSLVLCFVLVLISHSCFINNIHARTPPTGGTEGIVTNDPPMTSSPKVPSGSGGGIVTNDPPMTSSPKVPATGG</sequence>
<dbReference type="Proteomes" id="UP001420932">
    <property type="component" value="Unassembled WGS sequence"/>
</dbReference>
<evidence type="ECO:0000313" key="3">
    <source>
        <dbReference type="EMBL" id="KAK9150832.1"/>
    </source>
</evidence>
<protein>
    <recommendedName>
        <fullName evidence="5">Transmembrane protein</fullName>
    </recommendedName>
</protein>
<dbReference type="AlphaFoldDB" id="A0AAP0PNS4"/>
<feature type="chain" id="PRO_5042878485" description="Transmembrane protein" evidence="2">
    <location>
        <begin position="28"/>
        <end position="77"/>
    </location>
</feature>
<accession>A0AAP0PNS4</accession>
<organism evidence="3 4">
    <name type="scientific">Stephania yunnanensis</name>
    <dbReference type="NCBI Taxonomy" id="152371"/>
    <lineage>
        <taxon>Eukaryota</taxon>
        <taxon>Viridiplantae</taxon>
        <taxon>Streptophyta</taxon>
        <taxon>Embryophyta</taxon>
        <taxon>Tracheophyta</taxon>
        <taxon>Spermatophyta</taxon>
        <taxon>Magnoliopsida</taxon>
        <taxon>Ranunculales</taxon>
        <taxon>Menispermaceae</taxon>
        <taxon>Menispermoideae</taxon>
        <taxon>Cissampelideae</taxon>
        <taxon>Stephania</taxon>
    </lineage>
</organism>
<evidence type="ECO:0000256" key="2">
    <source>
        <dbReference type="SAM" id="SignalP"/>
    </source>
</evidence>
<evidence type="ECO:0000256" key="1">
    <source>
        <dbReference type="SAM" id="MobiDB-lite"/>
    </source>
</evidence>
<dbReference type="EMBL" id="JBBNAF010000004">
    <property type="protein sequence ID" value="KAK9150832.1"/>
    <property type="molecule type" value="Genomic_DNA"/>
</dbReference>
<proteinExistence type="predicted"/>
<feature type="region of interest" description="Disordered" evidence="1">
    <location>
        <begin position="27"/>
        <end position="77"/>
    </location>
</feature>
<reference evidence="3 4" key="1">
    <citation type="submission" date="2024-01" db="EMBL/GenBank/DDBJ databases">
        <title>Genome assemblies of Stephania.</title>
        <authorList>
            <person name="Yang L."/>
        </authorList>
    </citation>
    <scope>NUCLEOTIDE SEQUENCE [LARGE SCALE GENOMIC DNA]</scope>
    <source>
        <strain evidence="3">YNDBR</strain>
        <tissue evidence="3">Leaf</tissue>
    </source>
</reference>
<keyword evidence="2" id="KW-0732">Signal</keyword>
<gene>
    <name evidence="3" type="ORF">Syun_009141</name>
</gene>